<keyword evidence="4" id="KW-1185">Reference proteome</keyword>
<proteinExistence type="predicted"/>
<dbReference type="InterPro" id="IPR011836">
    <property type="entry name" value="YhdP"/>
</dbReference>
<dbReference type="Proteomes" id="UP001248581">
    <property type="component" value="Chromosome"/>
</dbReference>
<organism evidence="3 4">
    <name type="scientific">Thalassotalea nanhaiensis</name>
    <dbReference type="NCBI Taxonomy" id="3065648"/>
    <lineage>
        <taxon>Bacteria</taxon>
        <taxon>Pseudomonadati</taxon>
        <taxon>Pseudomonadota</taxon>
        <taxon>Gammaproteobacteria</taxon>
        <taxon>Alteromonadales</taxon>
        <taxon>Colwelliaceae</taxon>
        <taxon>Thalassotalea</taxon>
    </lineage>
</organism>
<dbReference type="EMBL" id="CP134146">
    <property type="protein sequence ID" value="WNC68121.1"/>
    <property type="molecule type" value="Genomic_DNA"/>
</dbReference>
<gene>
    <name evidence="3" type="ORF">RI845_16545</name>
</gene>
<name>A0ABY9TI93_9GAMM</name>
<evidence type="ECO:0000259" key="2">
    <source>
        <dbReference type="Pfam" id="PF13116"/>
    </source>
</evidence>
<accession>A0ABY9TI93</accession>
<dbReference type="PANTHER" id="PTHR38690">
    <property type="entry name" value="PROTEASE-RELATED"/>
    <property type="match status" value="1"/>
</dbReference>
<evidence type="ECO:0000313" key="4">
    <source>
        <dbReference type="Proteomes" id="UP001248581"/>
    </source>
</evidence>
<dbReference type="PANTHER" id="PTHR38690:SF1">
    <property type="entry name" value="PROTEASE"/>
    <property type="match status" value="1"/>
</dbReference>
<feature type="region of interest" description="Disordered" evidence="1">
    <location>
        <begin position="1270"/>
        <end position="1325"/>
    </location>
</feature>
<evidence type="ECO:0000256" key="1">
    <source>
        <dbReference type="SAM" id="MobiDB-lite"/>
    </source>
</evidence>
<feature type="compositionally biased region" description="Basic and acidic residues" evidence="1">
    <location>
        <begin position="1270"/>
        <end position="1293"/>
    </location>
</feature>
<dbReference type="RefSeq" id="WP_348387279.1">
    <property type="nucleotide sequence ID" value="NZ_CP134146.1"/>
</dbReference>
<dbReference type="Pfam" id="PF13116">
    <property type="entry name" value="YhdP"/>
    <property type="match status" value="1"/>
</dbReference>
<dbReference type="NCBIfam" id="TIGR02099">
    <property type="entry name" value="YhdP family protein"/>
    <property type="match status" value="1"/>
</dbReference>
<evidence type="ECO:0000313" key="3">
    <source>
        <dbReference type="EMBL" id="WNC68121.1"/>
    </source>
</evidence>
<reference evidence="4" key="1">
    <citation type="submission" date="2023-09" db="EMBL/GenBank/DDBJ databases">
        <authorList>
            <person name="Zhang C."/>
        </authorList>
    </citation>
    <scope>NUCLEOTIDE SEQUENCE [LARGE SCALE GENOMIC DNA]</scope>
    <source>
        <strain evidence="4">SQ345</strain>
    </source>
</reference>
<feature type="domain" description="YhdP central" evidence="2">
    <location>
        <begin position="14"/>
        <end position="1263"/>
    </location>
</feature>
<dbReference type="InterPro" id="IPR025263">
    <property type="entry name" value="YhdP_central"/>
</dbReference>
<protein>
    <submittedName>
        <fullName evidence="3">YhdP family protein</fullName>
    </submittedName>
</protein>
<feature type="compositionally biased region" description="Basic and acidic residues" evidence="1">
    <location>
        <begin position="1310"/>
        <end position="1325"/>
    </location>
</feature>
<sequence>MKKTFWAYLNTWLNRLYKTLAVLLVLMAVLLTSARIFLPHAHTFKNNLEDYINSVYQGEIEIGELSAGWHKFGPTLVVKQVVLSDSEALKVEIDEIDIGLDFWGTLKTQQVKANNFTLVGASIKIDQTVIIDAGTKKQTSEEADIDAFSDLILNQFKRFSVRDSKILIKTLRRERTILLNKLAWHNDGNNHKGIGKLEIEGFSSNSAKLLIDLQGDKRENLKGKIYIEGNNINLAPWFDKHLKEKADQFSTEVNFSSWMNVAGGYFTDLHINLGENTFAWDSFEQQHVLKIPEGNVSIYRDGQSSNYSMQTSNIEVLFNEAPWTEFQLQATSTPTESLTNISTVSLDNLWQLFPIIKDNIPEFEKYSSLQLSGDLTNIQIRTSAEKLQLALNLDDVGWNAANGIPGIEQISGRLLFDNDQIQLDVTSENNEIDFDGGFSRPIPFNDLKATVNANWSERFWKLAVSDVFLSSDELSVTANVQFLQEVDQSGVLSLYAYAEQGDASKAQYYLPLPVMSESLVEYLTAAIFHGDVKQAGVLFNGPVATFPFTDNSGIFIVDADVEQAKYQFEQSWPAIEKAHLNLNFTNDSMLITAYDGDLMGIQTKDVVVGIESLSGDSILTVRTPVTTEVTNVTNLMVASPMAESVGETLTLINPKGQVKGTFSLDLPLGDTEKVVAKGIINFANNEVFLQAPEMNFSHVNGQLSFNNELITTKDISLNWRGMPINLNVDGRIEDDYYQVDIDLLANWQKQHYDPQIPENLRSYVNGQLDWQGKLSLFIPEEGELSYDFNLDSNLENAILSLPEPYFKPAEKQALLKASAKGGANKSTIEATLDENLRFYGELDHQKIAFLRTQLVLGKEKMLLPTDGFHITTDLDSIVYQPWHEFIFDIINSIPDGSGVDSSSEPAEEKLAFLQAPERIRGNIKNVDLFGQTLTDVDFNLLAKEQWWLLQLNADQARSRMKFFHDFQQNGLEVDADFIHLTDVPETNEVSDEEETASQISPADIPKVKFNCDSCKYQQLDFGKVLFELENTSSTVATLRSFSAKRKNSDLSLSGVWQKDDEQNKTSISGAFNSKDIEKEINKFDMESGIKDSGLKSSYDFNWQGGPHEFNLASLNGQYNFKFDDGYLADVSDKGARLLSIFSFQSLVRKLTLDFRDIFSEGMFYDDIKGKITLVNGVAYTDNTKMNGAAGNLTVKGNTNLVTNKLDYKMSFAPKVTSSLPIIVGWLVNPLMGAAIMVADEAIQKAEVISVINFELTGSVDEPIFKEVDRKSRDVSVGKSKPDKPKAVEGKSEADASGVTGAENKLQSSDVENKALPEKKQDAKNG</sequence>